<evidence type="ECO:0000256" key="2">
    <source>
        <dbReference type="SAM" id="SignalP"/>
    </source>
</evidence>
<keyword evidence="2" id="KW-0732">Signal</keyword>
<accession>A0A328AAX3</accession>
<dbReference type="RefSeq" id="WP_111530281.1">
    <property type="nucleotide sequence ID" value="NZ_QFYQ01000002.1"/>
</dbReference>
<keyword evidence="4" id="KW-1185">Reference proteome</keyword>
<dbReference type="EMBL" id="QFYQ01000002">
    <property type="protein sequence ID" value="RAK51719.1"/>
    <property type="molecule type" value="Genomic_DNA"/>
</dbReference>
<proteinExistence type="predicted"/>
<protein>
    <recommendedName>
        <fullName evidence="5">Antifreeze glycopeptide polyprotein</fullName>
    </recommendedName>
</protein>
<comment type="caution">
    <text evidence="3">The sequence shown here is derived from an EMBL/GenBank/DDBJ whole genome shotgun (WGS) entry which is preliminary data.</text>
</comment>
<feature type="signal peptide" evidence="2">
    <location>
        <begin position="1"/>
        <end position="26"/>
    </location>
</feature>
<feature type="compositionally biased region" description="Pro residues" evidence="1">
    <location>
        <begin position="44"/>
        <end position="54"/>
    </location>
</feature>
<dbReference type="Proteomes" id="UP000249254">
    <property type="component" value="Unassembled WGS sequence"/>
</dbReference>
<reference evidence="4" key="1">
    <citation type="submission" date="2018-05" db="EMBL/GenBank/DDBJ databases">
        <authorList>
            <person name="Li X."/>
        </authorList>
    </citation>
    <scope>NUCLEOTIDE SEQUENCE [LARGE SCALE GENOMIC DNA]</scope>
    <source>
        <strain evidence="4">LX32</strain>
    </source>
</reference>
<gene>
    <name evidence="3" type="ORF">DJ017_17970</name>
</gene>
<sequence length="434" mass="44028">MVRRPLSRLAVILAPVWVLSAAPAVAQPADAPPPPDSGLVTTAPQPPHIAPAPPEAPVAVAALAAPDAFTTPVRPTGLPPDLWRGTSLQVVQAVLPLLAERPLPPAAAALARRVLATGAQGPDGAAQADGLVAQRAQALMAQGDPQGAAALLARAPALDRDPGLARVAAESALLAGQDARACQIEQALTAGREDVYWVRLRTYCQAIAGQGPQAQLSFDLAQSQAPDPVFARLMGAKLAGVGSPGAPSMRNGLDYALSRNLGLDLSQAKPAPAVAAALVQGDPADPKWDVSIAPPDVAGAVQAIAAGGPLAAADLERLLDAADARDPKARARASAAALLSEPFAEPLGPSLRARMAGLTLPEGKAPAGRNLALEAAAAERRTGETALLALWTCAQAGSSELAPADRARIVRALRRAGLEADARAFALEGLLGLK</sequence>
<dbReference type="OrthoDB" id="8478731at2"/>
<feature type="region of interest" description="Disordered" evidence="1">
    <location>
        <begin position="28"/>
        <end position="54"/>
    </location>
</feature>
<name>A0A328AAX3_9CAUL</name>
<evidence type="ECO:0008006" key="5">
    <source>
        <dbReference type="Google" id="ProtNLM"/>
    </source>
</evidence>
<evidence type="ECO:0000313" key="3">
    <source>
        <dbReference type="EMBL" id="RAK51719.1"/>
    </source>
</evidence>
<feature type="chain" id="PRO_5016234896" description="Antifreeze glycopeptide polyprotein" evidence="2">
    <location>
        <begin position="27"/>
        <end position="434"/>
    </location>
</feature>
<dbReference type="AlphaFoldDB" id="A0A328AAX3"/>
<evidence type="ECO:0000313" key="4">
    <source>
        <dbReference type="Proteomes" id="UP000249254"/>
    </source>
</evidence>
<evidence type="ECO:0000256" key="1">
    <source>
        <dbReference type="SAM" id="MobiDB-lite"/>
    </source>
</evidence>
<organism evidence="3 4">
    <name type="scientific">Phenylobacterium soli</name>
    <dbReference type="NCBI Taxonomy" id="2170551"/>
    <lineage>
        <taxon>Bacteria</taxon>
        <taxon>Pseudomonadati</taxon>
        <taxon>Pseudomonadota</taxon>
        <taxon>Alphaproteobacteria</taxon>
        <taxon>Caulobacterales</taxon>
        <taxon>Caulobacteraceae</taxon>
        <taxon>Phenylobacterium</taxon>
    </lineage>
</organism>